<evidence type="ECO:0000313" key="5">
    <source>
        <dbReference type="Proteomes" id="UP000595320"/>
    </source>
</evidence>
<accession>A0A3F3L7A6</accession>
<evidence type="ECO:0000256" key="1">
    <source>
        <dbReference type="SAM" id="SignalP"/>
    </source>
</evidence>
<evidence type="ECO:0000313" key="2">
    <source>
        <dbReference type="EMBL" id="QQT86910.1"/>
    </source>
</evidence>
<organism evidence="2 5">
    <name type="scientific">Acinetobacter ursingii</name>
    <dbReference type="NCBI Taxonomy" id="108980"/>
    <lineage>
        <taxon>Bacteria</taxon>
        <taxon>Pseudomonadati</taxon>
        <taxon>Pseudomonadota</taxon>
        <taxon>Gammaproteobacteria</taxon>
        <taxon>Moraxellales</taxon>
        <taxon>Moraxellaceae</taxon>
        <taxon>Acinetobacter</taxon>
    </lineage>
</organism>
<sequence>MKMQLIKVLGLSLSLGLFSQFSTAAVIKDTQIKPNEKNSLIEKALDQQKRNLSSLPTTDDEIKMLNTIRVAPSQNFFATQHQRFSRFVQSFFQPHNS</sequence>
<name>A0A3F3L7A6_9GAMM</name>
<evidence type="ECO:0000313" key="3">
    <source>
        <dbReference type="EMBL" id="UYF71535.1"/>
    </source>
</evidence>
<dbReference type="EMBL" id="CP089051">
    <property type="protein sequence ID" value="UYF71535.1"/>
    <property type="molecule type" value="Genomic_DNA"/>
</dbReference>
<dbReference type="Proteomes" id="UP001164081">
    <property type="component" value="Chromosome"/>
</dbReference>
<dbReference type="EMBL" id="CP068176">
    <property type="protein sequence ID" value="QQT86910.1"/>
    <property type="molecule type" value="Genomic_DNA"/>
</dbReference>
<dbReference type="Proteomes" id="UP000595320">
    <property type="component" value="Chromosome"/>
</dbReference>
<dbReference type="EMBL" id="CP089044">
    <property type="protein sequence ID" value="UYF75149.1"/>
    <property type="molecule type" value="Genomic_DNA"/>
</dbReference>
<dbReference type="RefSeq" id="WP_004991781.1">
    <property type="nucleotide sequence ID" value="NZ_AP018824.1"/>
</dbReference>
<evidence type="ECO:0000313" key="4">
    <source>
        <dbReference type="EMBL" id="UYF75149.1"/>
    </source>
</evidence>
<reference evidence="2 5" key="1">
    <citation type="submission" date="2021-01" db="EMBL/GenBank/DDBJ databases">
        <title>FDA dAtabase for Regulatory Grade micrObial Sequences (FDA-ARGOS): Supporting development and validation of Infectious Disease Dx tests.</title>
        <authorList>
            <person name="Sproer C."/>
            <person name="Gronow S."/>
            <person name="Severitt S."/>
            <person name="Schroder I."/>
            <person name="Tallon L."/>
            <person name="Sadzewicz L."/>
            <person name="Zhao X."/>
            <person name="Boylan J."/>
            <person name="Ott S."/>
            <person name="Bowen H."/>
            <person name="Vavikolanu K."/>
            <person name="Mehta A."/>
            <person name="Aluvathingal J."/>
            <person name="Nadendla S."/>
            <person name="Lowell S."/>
            <person name="Myers T."/>
            <person name="Yan Y."/>
            <person name="Sichtig H."/>
        </authorList>
    </citation>
    <scope>NUCLEOTIDE SEQUENCE [LARGE SCALE GENOMIC DNA]</scope>
    <source>
        <strain evidence="2 5">FDAARGOS_1096</strain>
    </source>
</reference>
<reference evidence="3" key="2">
    <citation type="journal article" date="2022" name="J Glob Antimicrob Resist">
        <title>Comparative analysis of IMP-4- and OXA-58-containing plasmids of three carbapenemase-producing Acinetobacter ursingii strains in the Netherlands.</title>
        <authorList>
            <person name="Hendrickx A.P.A."/>
            <person name="Schade R.P."/>
            <person name="Landman F."/>
            <person name="Bosch T."/>
            <person name="Schouls L.M."/>
            <person name="van Dijk K."/>
        </authorList>
    </citation>
    <scope>NUCLEOTIDE SEQUENCE</scope>
    <source>
        <strain evidence="3">RIVM_C010559</strain>
        <strain evidence="4">RIVM_C010761</strain>
    </source>
</reference>
<dbReference type="AlphaFoldDB" id="A0A3F3L7A6"/>
<feature type="signal peptide" evidence="1">
    <location>
        <begin position="1"/>
        <end position="24"/>
    </location>
</feature>
<proteinExistence type="predicted"/>
<dbReference type="Proteomes" id="UP001164064">
    <property type="component" value="Chromosome"/>
</dbReference>
<protein>
    <submittedName>
        <fullName evidence="2">DUF4179 domain-containing protein</fullName>
    </submittedName>
</protein>
<keyword evidence="1" id="KW-0732">Signal</keyword>
<gene>
    <name evidence="2" type="ORF">I6I53_03755</name>
    <name evidence="4" type="ORF">LSO58_15295</name>
    <name evidence="3" type="ORF">LSO60_15085</name>
</gene>
<feature type="chain" id="PRO_5040591003" evidence="1">
    <location>
        <begin position="25"/>
        <end position="97"/>
    </location>
</feature>